<protein>
    <recommendedName>
        <fullName evidence="2">Heterokaryon incompatibility domain-containing protein</fullName>
    </recommendedName>
</protein>
<feature type="signal peptide" evidence="1">
    <location>
        <begin position="1"/>
        <end position="18"/>
    </location>
</feature>
<dbReference type="PANTHER" id="PTHR33112">
    <property type="entry name" value="DOMAIN PROTEIN, PUTATIVE-RELATED"/>
    <property type="match status" value="1"/>
</dbReference>
<reference evidence="3 4" key="1">
    <citation type="submission" date="2024-02" db="EMBL/GenBank/DDBJ databases">
        <title>De novo assembly and annotation of 12 fungi associated with fruit tree decline syndrome in Ontario, Canada.</title>
        <authorList>
            <person name="Sulman M."/>
            <person name="Ellouze W."/>
            <person name="Ilyukhin E."/>
        </authorList>
    </citation>
    <scope>NUCLEOTIDE SEQUENCE [LARGE SCALE GENOMIC DNA]</scope>
    <source>
        <strain evidence="3 4">FDS-637</strain>
    </source>
</reference>
<dbReference type="PANTHER" id="PTHR33112:SF16">
    <property type="entry name" value="HETEROKARYON INCOMPATIBILITY DOMAIN-CONTAINING PROTEIN"/>
    <property type="match status" value="1"/>
</dbReference>
<sequence>MALCAACTAISIPALTAAVEDPPAWLPRPSESSAVTGMVHLRDARQLPRSAAACPFCALIAASVLQTPHLTSDDPSAWNGADLGSRVADGPVYLQLRRNGVGRLPRERPNAHLEWLGKAIAVFLPGVDGVALRGRIRLYAQPDSPASTSGDVLCGPPLPSSDCPDAFRMTREWLSTCLNYHPSCTRTLSKSTIDETAEPVLPTRVIDVAPPDGSANVRLLEPMGGSGRYVTLSHCWGPRDRHPLTTTKATLPQHLTEISWHRLPKTFRDAITVVRALGFRYIWIDSLCIVQDDHHDWLRESEQMGMIYERAVLTIAACHATDSTEGCFFDRPPSRPAVQLPYWNAEGKQDGHMYGTLLPVNYHSISPEFSPLSERAWATQARNTRWKIIVEKYSARKLTNATDRLVALKGLANEMQKISSTRCIYGVWADTLADGLLWFPLQPAERDRSPNDLPTWTWASTCHGVRYQKIERAKRICRRLRIAESDDRVVEAIGWVKKLPHLRCLPDVTPKRQDSGFSFVSQNQGDADPRLTSVLASIESHLHDKFSSLSFDLTEHPFGWGLAYLIYDSGQQPVGWALLDEGRLLNEDVYSLAVLGKEDKQFTNGTYHHWILLFVHSGTEGDSEIYKRVGVGKIESRGWYEDTKMSKIRIV</sequence>
<evidence type="ECO:0000256" key="1">
    <source>
        <dbReference type="SAM" id="SignalP"/>
    </source>
</evidence>
<dbReference type="Pfam" id="PF06985">
    <property type="entry name" value="HET"/>
    <property type="match status" value="1"/>
</dbReference>
<name>A0ABR3CW77_9PEZI</name>
<gene>
    <name evidence="3" type="ORF">SLS55_000227</name>
</gene>
<comment type="caution">
    <text evidence="3">The sequence shown here is derived from an EMBL/GenBank/DDBJ whole genome shotgun (WGS) entry which is preliminary data.</text>
</comment>
<evidence type="ECO:0000313" key="4">
    <source>
        <dbReference type="Proteomes" id="UP001430584"/>
    </source>
</evidence>
<proteinExistence type="predicted"/>
<dbReference type="GeneID" id="92004312"/>
<dbReference type="InterPro" id="IPR010730">
    <property type="entry name" value="HET"/>
</dbReference>
<evidence type="ECO:0000259" key="2">
    <source>
        <dbReference type="Pfam" id="PF06985"/>
    </source>
</evidence>
<dbReference type="Proteomes" id="UP001430584">
    <property type="component" value="Unassembled WGS sequence"/>
</dbReference>
<dbReference type="EMBL" id="JAJVCZ030000001">
    <property type="protein sequence ID" value="KAL0264280.1"/>
    <property type="molecule type" value="Genomic_DNA"/>
</dbReference>
<feature type="domain" description="Heterokaryon incompatibility" evidence="2">
    <location>
        <begin position="229"/>
        <end position="380"/>
    </location>
</feature>
<evidence type="ECO:0000313" key="3">
    <source>
        <dbReference type="EMBL" id="KAL0264280.1"/>
    </source>
</evidence>
<dbReference type="RefSeq" id="XP_066637020.1">
    <property type="nucleotide sequence ID" value="XM_066771741.1"/>
</dbReference>
<accession>A0ABR3CW77</accession>
<feature type="chain" id="PRO_5046932572" description="Heterokaryon incompatibility domain-containing protein" evidence="1">
    <location>
        <begin position="19"/>
        <end position="651"/>
    </location>
</feature>
<keyword evidence="4" id="KW-1185">Reference proteome</keyword>
<organism evidence="3 4">
    <name type="scientific">Diplodia seriata</name>
    <dbReference type="NCBI Taxonomy" id="420778"/>
    <lineage>
        <taxon>Eukaryota</taxon>
        <taxon>Fungi</taxon>
        <taxon>Dikarya</taxon>
        <taxon>Ascomycota</taxon>
        <taxon>Pezizomycotina</taxon>
        <taxon>Dothideomycetes</taxon>
        <taxon>Dothideomycetes incertae sedis</taxon>
        <taxon>Botryosphaeriales</taxon>
        <taxon>Botryosphaeriaceae</taxon>
        <taxon>Diplodia</taxon>
    </lineage>
</organism>
<keyword evidence="1" id="KW-0732">Signal</keyword>